<evidence type="ECO:0008006" key="9">
    <source>
        <dbReference type="Google" id="ProtNLM"/>
    </source>
</evidence>
<dbReference type="InterPro" id="IPR044636">
    <property type="entry name" value="RADIALIS-like"/>
</dbReference>
<dbReference type="InterPro" id="IPR017930">
    <property type="entry name" value="Myb_dom"/>
</dbReference>
<dbReference type="SMART" id="SM00717">
    <property type="entry name" value="SANT"/>
    <property type="match status" value="2"/>
</dbReference>
<evidence type="ECO:0000313" key="7">
    <source>
        <dbReference type="EMBL" id="CAI5730745.1"/>
    </source>
</evidence>
<keyword evidence="2" id="KW-0804">Transcription</keyword>
<dbReference type="Proteomes" id="UP001162029">
    <property type="component" value="Unassembled WGS sequence"/>
</dbReference>
<feature type="compositionally biased region" description="Polar residues" evidence="4">
    <location>
        <begin position="93"/>
        <end position="109"/>
    </location>
</feature>
<dbReference type="GO" id="GO:0003700">
    <property type="term" value="F:DNA-binding transcription factor activity"/>
    <property type="evidence" value="ECO:0007669"/>
    <property type="project" value="InterPro"/>
</dbReference>
<keyword evidence="8" id="KW-1185">Reference proteome</keyword>
<proteinExistence type="predicted"/>
<evidence type="ECO:0000256" key="3">
    <source>
        <dbReference type="ARBA" id="ARBA00023242"/>
    </source>
</evidence>
<accession>A0AAV0U1H6</accession>
<dbReference type="SUPFAM" id="SSF46689">
    <property type="entry name" value="Homeodomain-like"/>
    <property type="match status" value="2"/>
</dbReference>
<dbReference type="InterPro" id="IPR001005">
    <property type="entry name" value="SANT/Myb"/>
</dbReference>
<evidence type="ECO:0000256" key="2">
    <source>
        <dbReference type="ARBA" id="ARBA00023163"/>
    </source>
</evidence>
<protein>
    <recommendedName>
        <fullName evidence="9">Myb-like domain-containing protein</fullName>
    </recommendedName>
</protein>
<feature type="compositionally biased region" description="Basic and acidic residues" evidence="4">
    <location>
        <begin position="110"/>
        <end position="120"/>
    </location>
</feature>
<evidence type="ECO:0000259" key="5">
    <source>
        <dbReference type="PROSITE" id="PS50090"/>
    </source>
</evidence>
<evidence type="ECO:0000256" key="1">
    <source>
        <dbReference type="ARBA" id="ARBA00023015"/>
    </source>
</evidence>
<dbReference type="PROSITE" id="PS50090">
    <property type="entry name" value="MYB_LIKE"/>
    <property type="match status" value="1"/>
</dbReference>
<evidence type="ECO:0000259" key="6">
    <source>
        <dbReference type="PROSITE" id="PS51294"/>
    </source>
</evidence>
<dbReference type="EMBL" id="CANTFM010000840">
    <property type="protein sequence ID" value="CAI5730745.1"/>
    <property type="molecule type" value="Genomic_DNA"/>
</dbReference>
<dbReference type="PANTHER" id="PTHR43952">
    <property type="entry name" value="MYB FAMILY TRANSCRIPTION FACTOR-RELATED"/>
    <property type="match status" value="1"/>
</dbReference>
<dbReference type="CDD" id="cd00167">
    <property type="entry name" value="SANT"/>
    <property type="match status" value="2"/>
</dbReference>
<comment type="caution">
    <text evidence="7">The sequence shown here is derived from an EMBL/GenBank/DDBJ whole genome shotgun (WGS) entry which is preliminary data.</text>
</comment>
<feature type="domain" description="Myb-like" evidence="5">
    <location>
        <begin position="19"/>
        <end position="69"/>
    </location>
</feature>
<name>A0AAV0U1H6_9STRA</name>
<keyword evidence="1" id="KW-0805">Transcription regulation</keyword>
<feature type="region of interest" description="Disordered" evidence="4">
    <location>
        <begin position="280"/>
        <end position="303"/>
    </location>
</feature>
<dbReference type="PROSITE" id="PS51294">
    <property type="entry name" value="HTH_MYB"/>
    <property type="match status" value="1"/>
</dbReference>
<sequence>MQQHSDNYGYSNDGGSCDRSDWRREEHGRFMQALELYGSRQTGDEWKHITDFVGSRTMEEVRLHGQQYLQRLVQQLPPSPMVAPSNGYLLHAGSQNDSNRQKYQAQQGIDSHKSRDDKGKKVIPQSGALVSAGSALSAAAFDCALSMNVLAPVRFRSQPRQLLQQENQTVIAGPHRNGRWSNNTWTFQEEKAFETALVSWVGSKSYPWTQIAAAVPGRTVKEVCNRFDEMVGEIASIEAGEIPGPESSTSSSVSNNSVVVRQQGRSSLSRRAVPPPPIEVLRLDGVAGSGTSTRSSRGSASGIPMLSPTFLDMLANEADSEEKSSLPALPLQVPEPTSLPSPLFSSILLPAVSPTFFSSGEKKSAARGKKLSNTDSSDDIKMEDMNASTPVATEREVPLRSSTPRIMNDFLGGDFKFDDPLGTTPIHRRKSPRFIKSAIFGQKSSTTKTESGAGKREIEMTDASAA</sequence>
<organism evidence="7 8">
    <name type="scientific">Peronospora destructor</name>
    <dbReference type="NCBI Taxonomy" id="86335"/>
    <lineage>
        <taxon>Eukaryota</taxon>
        <taxon>Sar</taxon>
        <taxon>Stramenopiles</taxon>
        <taxon>Oomycota</taxon>
        <taxon>Peronosporomycetes</taxon>
        <taxon>Peronosporales</taxon>
        <taxon>Peronosporaceae</taxon>
        <taxon>Peronospora</taxon>
    </lineage>
</organism>
<evidence type="ECO:0000313" key="8">
    <source>
        <dbReference type="Proteomes" id="UP001162029"/>
    </source>
</evidence>
<dbReference type="InterPro" id="IPR009057">
    <property type="entry name" value="Homeodomain-like_sf"/>
</dbReference>
<reference evidence="7" key="1">
    <citation type="submission" date="2022-12" db="EMBL/GenBank/DDBJ databases">
        <authorList>
            <person name="Webb A."/>
        </authorList>
    </citation>
    <scope>NUCLEOTIDE SEQUENCE</scope>
    <source>
        <strain evidence="7">Pd1</strain>
    </source>
</reference>
<keyword evidence="3" id="KW-0539">Nucleus</keyword>
<feature type="region of interest" description="Disordered" evidence="4">
    <location>
        <begin position="359"/>
        <end position="399"/>
    </location>
</feature>
<feature type="domain" description="HTH myb-type" evidence="6">
    <location>
        <begin position="19"/>
        <end position="73"/>
    </location>
</feature>
<dbReference type="PANTHER" id="PTHR43952:SF75">
    <property type="entry name" value="PROTEIN RADIALIS-LIKE 6"/>
    <property type="match status" value="1"/>
</dbReference>
<feature type="region of interest" description="Disordered" evidence="4">
    <location>
        <begin position="92"/>
        <end position="120"/>
    </location>
</feature>
<dbReference type="AlphaFoldDB" id="A0AAV0U1H6"/>
<dbReference type="Gene3D" id="1.10.10.60">
    <property type="entry name" value="Homeodomain-like"/>
    <property type="match status" value="2"/>
</dbReference>
<evidence type="ECO:0000256" key="4">
    <source>
        <dbReference type="SAM" id="MobiDB-lite"/>
    </source>
</evidence>
<gene>
    <name evidence="7" type="ORF">PDE001_LOCUS4600</name>
</gene>
<feature type="region of interest" description="Disordered" evidence="4">
    <location>
        <begin position="442"/>
        <end position="466"/>
    </location>
</feature>
<dbReference type="Pfam" id="PF00249">
    <property type="entry name" value="Myb_DNA-binding"/>
    <property type="match status" value="1"/>
</dbReference>
<feature type="compositionally biased region" description="Low complexity" evidence="4">
    <location>
        <begin position="289"/>
        <end position="302"/>
    </location>
</feature>